<dbReference type="EMBL" id="JADEXG010000037">
    <property type="protein sequence ID" value="MBE9078667.1"/>
    <property type="molecule type" value="Genomic_DNA"/>
</dbReference>
<organism evidence="2 3">
    <name type="scientific">Vasconcelosia minhoensis LEGE 07310</name>
    <dbReference type="NCBI Taxonomy" id="915328"/>
    <lineage>
        <taxon>Bacteria</taxon>
        <taxon>Bacillati</taxon>
        <taxon>Cyanobacteriota</taxon>
        <taxon>Cyanophyceae</taxon>
        <taxon>Nodosilineales</taxon>
        <taxon>Cymatolegaceae</taxon>
        <taxon>Vasconcelosia</taxon>
        <taxon>Vasconcelosia minhoensis</taxon>
    </lineage>
</organism>
<dbReference type="Proteomes" id="UP000636505">
    <property type="component" value="Unassembled WGS sequence"/>
</dbReference>
<gene>
    <name evidence="2" type="ORF">IQ241_15425</name>
</gene>
<accession>A0A8J7DC95</accession>
<name>A0A8J7DC95_9CYAN</name>
<feature type="region of interest" description="Disordered" evidence="1">
    <location>
        <begin position="33"/>
        <end position="56"/>
    </location>
</feature>
<comment type="caution">
    <text evidence="2">The sequence shown here is derived from an EMBL/GenBank/DDBJ whole genome shotgun (WGS) entry which is preliminary data.</text>
</comment>
<keyword evidence="3" id="KW-1185">Reference proteome</keyword>
<sequence length="296" mass="32613">MYQPFCPSQRWLRLGVASLTVLGWVGLALPGQAQETSPTAPPAAVPSEPNRIPTPPLPLPAPDAFAPNPAGIADLTENREIDLGIGHLRPQDLSFLTQPEDNADQLGAGWLQTVELPLYGSPGGPHWGWLYRGWLIPNGQPYLAIGRDAGFAMLRSFDNLLTFPVLEIRQDGWFRVQYTPGGSAWAHTSQLGLGEMPLTVETWEDRLESEAALYFRQARGSRVLRSQPEAATNVISFISDRSLMAPLAFEGDWMRVRVTRPAAACQPLTGARSSEGWIRWRSEAGTALVWYRPECS</sequence>
<evidence type="ECO:0000313" key="3">
    <source>
        <dbReference type="Proteomes" id="UP000636505"/>
    </source>
</evidence>
<evidence type="ECO:0000256" key="1">
    <source>
        <dbReference type="SAM" id="MobiDB-lite"/>
    </source>
</evidence>
<evidence type="ECO:0000313" key="2">
    <source>
        <dbReference type="EMBL" id="MBE9078667.1"/>
    </source>
</evidence>
<proteinExistence type="predicted"/>
<reference evidence="2" key="1">
    <citation type="submission" date="2020-10" db="EMBL/GenBank/DDBJ databases">
        <authorList>
            <person name="Castelo-Branco R."/>
            <person name="Eusebio N."/>
            <person name="Adriana R."/>
            <person name="Vieira A."/>
            <person name="Brugerolle De Fraissinette N."/>
            <person name="Rezende De Castro R."/>
            <person name="Schneider M.P."/>
            <person name="Vasconcelos V."/>
            <person name="Leao P.N."/>
        </authorList>
    </citation>
    <scope>NUCLEOTIDE SEQUENCE</scope>
    <source>
        <strain evidence="2">LEGE 07310</strain>
    </source>
</reference>
<dbReference type="AlphaFoldDB" id="A0A8J7DC95"/>
<protein>
    <submittedName>
        <fullName evidence="2">Uncharacterized protein</fullName>
    </submittedName>
</protein>